<dbReference type="WBParaSite" id="HPBE_0001358701-mRNA-1">
    <property type="protein sequence ID" value="HPBE_0001358701-mRNA-1"/>
    <property type="gene ID" value="HPBE_0001358701"/>
</dbReference>
<evidence type="ECO:0000313" key="3">
    <source>
        <dbReference type="EMBL" id="VDO96727.1"/>
    </source>
</evidence>
<keyword evidence="4" id="KW-1185">Reference proteome</keyword>
<feature type="compositionally biased region" description="Pro residues" evidence="1">
    <location>
        <begin position="108"/>
        <end position="119"/>
    </location>
</feature>
<proteinExistence type="predicted"/>
<evidence type="ECO:0000313" key="5">
    <source>
        <dbReference type="WBParaSite" id="HPBE_0001358701-mRNA-1"/>
    </source>
</evidence>
<feature type="transmembrane region" description="Helical" evidence="2">
    <location>
        <begin position="6"/>
        <end position="25"/>
    </location>
</feature>
<accession>A0A183FY85</accession>
<keyword evidence="2" id="KW-0472">Membrane</keyword>
<accession>A0A3P8AIN2</accession>
<evidence type="ECO:0000256" key="1">
    <source>
        <dbReference type="SAM" id="MobiDB-lite"/>
    </source>
</evidence>
<dbReference type="AlphaFoldDB" id="A0A183FY85"/>
<dbReference type="EMBL" id="UZAH01027985">
    <property type="protein sequence ID" value="VDO96727.1"/>
    <property type="molecule type" value="Genomic_DNA"/>
</dbReference>
<feature type="region of interest" description="Disordered" evidence="1">
    <location>
        <begin position="97"/>
        <end position="124"/>
    </location>
</feature>
<reference evidence="5" key="2">
    <citation type="submission" date="2019-09" db="UniProtKB">
        <authorList>
            <consortium name="WormBaseParasite"/>
        </authorList>
    </citation>
    <scope>IDENTIFICATION</scope>
</reference>
<dbReference type="Proteomes" id="UP000050761">
    <property type="component" value="Unassembled WGS sequence"/>
</dbReference>
<evidence type="ECO:0000313" key="4">
    <source>
        <dbReference type="Proteomes" id="UP000050761"/>
    </source>
</evidence>
<keyword evidence="2" id="KW-1133">Transmembrane helix</keyword>
<evidence type="ECO:0000256" key="2">
    <source>
        <dbReference type="SAM" id="Phobius"/>
    </source>
</evidence>
<dbReference type="OrthoDB" id="5837388at2759"/>
<organism evidence="4 5">
    <name type="scientific">Heligmosomoides polygyrus</name>
    <name type="common">Parasitic roundworm</name>
    <dbReference type="NCBI Taxonomy" id="6339"/>
    <lineage>
        <taxon>Eukaryota</taxon>
        <taxon>Metazoa</taxon>
        <taxon>Ecdysozoa</taxon>
        <taxon>Nematoda</taxon>
        <taxon>Chromadorea</taxon>
        <taxon>Rhabditida</taxon>
        <taxon>Rhabditina</taxon>
        <taxon>Rhabditomorpha</taxon>
        <taxon>Strongyloidea</taxon>
        <taxon>Heligmosomidae</taxon>
        <taxon>Heligmosomoides</taxon>
    </lineage>
</organism>
<reference evidence="3 4" key="1">
    <citation type="submission" date="2018-11" db="EMBL/GenBank/DDBJ databases">
        <authorList>
            <consortium name="Pathogen Informatics"/>
        </authorList>
    </citation>
    <scope>NUCLEOTIDE SEQUENCE [LARGE SCALE GENOMIC DNA]</scope>
</reference>
<gene>
    <name evidence="3" type="ORF">HPBE_LOCUS13588</name>
</gene>
<sequence>MLLIPLSIAMIPIILCALIMCTCCCGPKESRGSSTTVQFPDSVSRDFGSAQQQQPAAITHLFSRATISYSHGLCPRPRRLLTLRLDTISSALVRKERELRTPKLMAEPRPPPPPPPSYPPAGLRTLWPQKRLRVCGGNHQRLVDLASR</sequence>
<protein>
    <submittedName>
        <fullName evidence="3 5">Uncharacterized protein</fullName>
    </submittedName>
</protein>
<keyword evidence="2" id="KW-0812">Transmembrane</keyword>
<name>A0A183FY85_HELPZ</name>